<dbReference type="CDD" id="cd07197">
    <property type="entry name" value="nitrilase"/>
    <property type="match status" value="1"/>
</dbReference>
<evidence type="ECO:0000313" key="2">
    <source>
        <dbReference type="EMBL" id="QXH55943.1"/>
    </source>
</evidence>
<accession>A0ABX8NIF4</accession>
<dbReference type="InterPro" id="IPR050345">
    <property type="entry name" value="Aliph_Amidase/BUP"/>
</dbReference>
<feature type="domain" description="CN hydrolase" evidence="1">
    <location>
        <begin position="4"/>
        <end position="239"/>
    </location>
</feature>
<dbReference type="PANTHER" id="PTHR43674">
    <property type="entry name" value="NITRILASE C965.09-RELATED"/>
    <property type="match status" value="1"/>
</dbReference>
<name>A0ABX8NIF4_9PSED</name>
<dbReference type="PANTHER" id="PTHR43674:SF2">
    <property type="entry name" value="BETA-UREIDOPROPIONASE"/>
    <property type="match status" value="1"/>
</dbReference>
<dbReference type="InterPro" id="IPR003010">
    <property type="entry name" value="C-N_Hydrolase"/>
</dbReference>
<organism evidence="2 3">
    <name type="scientific">Pseudomonas maumuensis</name>
    <dbReference type="NCBI Taxonomy" id="2842354"/>
    <lineage>
        <taxon>Bacteria</taxon>
        <taxon>Pseudomonadati</taxon>
        <taxon>Pseudomonadota</taxon>
        <taxon>Gammaproteobacteria</taxon>
        <taxon>Pseudomonadales</taxon>
        <taxon>Pseudomonadaceae</taxon>
        <taxon>Pseudomonas</taxon>
    </lineage>
</organism>
<evidence type="ECO:0000313" key="3">
    <source>
        <dbReference type="Proteomes" id="UP000824010"/>
    </source>
</evidence>
<dbReference type="Proteomes" id="UP000824010">
    <property type="component" value="Chromosome"/>
</dbReference>
<reference evidence="2 3" key="1">
    <citation type="journal article" date="2021" name="Microorganisms">
        <title>The Ever-Expanding Pseudomonas Genus: Description of 43 New Species and Partition of the Pseudomonas putida Group.</title>
        <authorList>
            <person name="Girard L."/>
            <person name="Lood C."/>
            <person name="Hofte M."/>
            <person name="Vandamme P."/>
            <person name="Rokni-Zadeh H."/>
            <person name="van Noort V."/>
            <person name="Lavigne R."/>
            <person name="De Mot R."/>
        </authorList>
    </citation>
    <scope>NUCLEOTIDE SEQUENCE [LARGE SCALE GENOMIC DNA]</scope>
    <source>
        <strain evidence="2 3">COW77</strain>
    </source>
</reference>
<evidence type="ECO:0000259" key="1">
    <source>
        <dbReference type="PROSITE" id="PS50263"/>
    </source>
</evidence>
<dbReference type="GO" id="GO:0016787">
    <property type="term" value="F:hydrolase activity"/>
    <property type="evidence" value="ECO:0007669"/>
    <property type="project" value="UniProtKB-KW"/>
</dbReference>
<dbReference type="RefSeq" id="WP_217867237.1">
    <property type="nucleotide sequence ID" value="NZ_CP077077.1"/>
</dbReference>
<dbReference type="Pfam" id="PF00795">
    <property type="entry name" value="CN_hydrolase"/>
    <property type="match status" value="1"/>
</dbReference>
<dbReference type="EMBL" id="CP077077">
    <property type="protein sequence ID" value="QXH55943.1"/>
    <property type="molecule type" value="Genomic_DNA"/>
</dbReference>
<keyword evidence="3" id="KW-1185">Reference proteome</keyword>
<proteinExistence type="predicted"/>
<keyword evidence="2" id="KW-0378">Hydrolase</keyword>
<sequence>MPNAVFAAAQCSIHDGDIPANLALHLAFMRQAHEHGVGLLLFPELSLTGYALSVASGLAQELDTPLLAPLRQFAQEAGMTTVVGMPLKVPGQHKPRIAACILHPDGSIAAYTKQHLHTGEDAFFDAGSGGELLSFAGLSVALSVCADFTHPEHAAEAAQRGAQVYATGVLIGEGGYPTDSALLQGHAQRHAMAVLMANHGGSTGGWAAAGRSAFWDEQGRCVAASSGVGNRLLVVTGQAGDWQGLEVLLSHHSG</sequence>
<gene>
    <name evidence="2" type="ORF">KSS90_21835</name>
</gene>
<protein>
    <submittedName>
        <fullName evidence="2">Carbon-nitrogen hydrolase family protein</fullName>
    </submittedName>
</protein>
<dbReference type="PROSITE" id="PS50263">
    <property type="entry name" value="CN_HYDROLASE"/>
    <property type="match status" value="1"/>
</dbReference>